<keyword evidence="3" id="KW-1185">Reference proteome</keyword>
<dbReference type="EMBL" id="CP011371">
    <property type="protein sequence ID" value="AKJ30556.1"/>
    <property type="molecule type" value="Genomic_DNA"/>
</dbReference>
<dbReference type="Proteomes" id="UP000035352">
    <property type="component" value="Chromosome"/>
</dbReference>
<dbReference type="InterPro" id="IPR000182">
    <property type="entry name" value="GNAT_dom"/>
</dbReference>
<reference evidence="2 3" key="1">
    <citation type="submission" date="2015-05" db="EMBL/GenBank/DDBJ databases">
        <authorList>
            <person name="Tang B."/>
            <person name="Yu Y."/>
        </authorList>
    </citation>
    <scope>NUCLEOTIDE SEQUENCE [LARGE SCALE GENOMIC DNA]</scope>
    <source>
        <strain evidence="2 3">DSM 7029</strain>
    </source>
</reference>
<sequence length="190" mass="21099">MPEVQIHPATPERRADLAAVFEDCGDARRCWCAFFARSRQAFEQGLDGGNKVWFLSRLDSASRPPPGVLAYVDAQPAGWCAIAPRDDYPRLARSRTLAPLDDTPVWSITCFVVAKRFRRGGLMSALIEGAVGLARDHGAQWVEAYPVDPQRKMGSSELYHGVLSAFLSAGFEERERRSPSRPIVRRRVGA</sequence>
<organism evidence="2 3">
    <name type="scientific">Caldimonas brevitalea</name>
    <dbReference type="NCBI Taxonomy" id="413882"/>
    <lineage>
        <taxon>Bacteria</taxon>
        <taxon>Pseudomonadati</taxon>
        <taxon>Pseudomonadota</taxon>
        <taxon>Betaproteobacteria</taxon>
        <taxon>Burkholderiales</taxon>
        <taxon>Sphaerotilaceae</taxon>
        <taxon>Caldimonas</taxon>
    </lineage>
</organism>
<proteinExistence type="predicted"/>
<dbReference type="PROSITE" id="PS51186">
    <property type="entry name" value="GNAT"/>
    <property type="match status" value="1"/>
</dbReference>
<dbReference type="SUPFAM" id="SSF55729">
    <property type="entry name" value="Acyl-CoA N-acyltransferases (Nat)"/>
    <property type="match status" value="1"/>
</dbReference>
<evidence type="ECO:0000259" key="1">
    <source>
        <dbReference type="PROSITE" id="PS51186"/>
    </source>
</evidence>
<dbReference type="OrthoDB" id="8894819at2"/>
<dbReference type="STRING" id="413882.AAW51_3865"/>
<gene>
    <name evidence="2" type="ORF">AAW51_3865</name>
</gene>
<protein>
    <submittedName>
        <fullName evidence="2">GCN5-related N-acetyltransferase</fullName>
    </submittedName>
</protein>
<dbReference type="KEGG" id="pbh:AAW51_3865"/>
<dbReference type="RefSeq" id="WP_047195901.1">
    <property type="nucleotide sequence ID" value="NZ_CP011371.1"/>
</dbReference>
<name>A0A0G3BT58_9BURK</name>
<dbReference type="AlphaFoldDB" id="A0A0G3BT58"/>
<dbReference type="InterPro" id="IPR016181">
    <property type="entry name" value="Acyl_CoA_acyltransferase"/>
</dbReference>
<dbReference type="Gene3D" id="3.40.630.30">
    <property type="match status" value="1"/>
</dbReference>
<dbReference type="CDD" id="cd04301">
    <property type="entry name" value="NAT_SF"/>
    <property type="match status" value="1"/>
</dbReference>
<keyword evidence="2" id="KW-0808">Transferase</keyword>
<evidence type="ECO:0000313" key="3">
    <source>
        <dbReference type="Proteomes" id="UP000035352"/>
    </source>
</evidence>
<dbReference type="Pfam" id="PF00583">
    <property type="entry name" value="Acetyltransf_1"/>
    <property type="match status" value="1"/>
</dbReference>
<dbReference type="GO" id="GO:0016747">
    <property type="term" value="F:acyltransferase activity, transferring groups other than amino-acyl groups"/>
    <property type="evidence" value="ECO:0007669"/>
    <property type="project" value="InterPro"/>
</dbReference>
<feature type="domain" description="N-acetyltransferase" evidence="1">
    <location>
        <begin position="4"/>
        <end position="190"/>
    </location>
</feature>
<accession>A0A0G3BT58</accession>
<evidence type="ECO:0000313" key="2">
    <source>
        <dbReference type="EMBL" id="AKJ30556.1"/>
    </source>
</evidence>